<keyword evidence="4 8" id="KW-0812">Transmembrane</keyword>
<gene>
    <name evidence="10" type="ORF">GCM10022399_32940</name>
</gene>
<dbReference type="PANTHER" id="PTHR32309:SF31">
    <property type="entry name" value="CAPSULAR EXOPOLYSACCHARIDE FAMILY"/>
    <property type="match status" value="1"/>
</dbReference>
<sequence>MSEQIVDLRSVWAILRRHTGALAVASALGGLAGGVAFQTVPPVYSSSALVLFPATPAGATAQTNAHAIATQAEIASSDTVLARAGQMMRSRLSASEVADLVQVEAPTDDVLTITAQGATTTEAEQLATAVATADVDYLHEIASGPGKDQRATLDRRRSTLTESLSAVQDQLARTAGRMRGERATSSAGKTDAAALAQLTGRQADLVLQIDSVEKQLETQSTTDTAPSGAPRLVGAASPARSLSPVARGSAFVAAGAAAGFLVVAALVILRGRREKTLRSRDQIADSIGIPVVASIRSRTPRSVAGWVSLLRGYAPESTEAWTLRQLLQHYAARGPEALNNGGLRPRRIVVLTLAGDQPALSFAAQLASFAASNGTRTQLVVGSRSQESTSSLRAACFRVGSEDQLRPGLFVGGALDALTQGDLVVHTLAVSRQQPRLQLAEGDHAVTLLAVSSGGATGEELARVVLAADDARMPVRGIVVADPDPLDRTTGRLLPTQRALLAPLPSLMTGPVDHDDPPIPTMRGRQG</sequence>
<keyword evidence="3" id="KW-1003">Cell membrane</keyword>
<feature type="region of interest" description="Disordered" evidence="7">
    <location>
        <begin position="506"/>
        <end position="527"/>
    </location>
</feature>
<evidence type="ECO:0000256" key="8">
    <source>
        <dbReference type="SAM" id="Phobius"/>
    </source>
</evidence>
<keyword evidence="11" id="KW-1185">Reference proteome</keyword>
<evidence type="ECO:0000256" key="4">
    <source>
        <dbReference type="ARBA" id="ARBA00022692"/>
    </source>
</evidence>
<evidence type="ECO:0000256" key="3">
    <source>
        <dbReference type="ARBA" id="ARBA00022475"/>
    </source>
</evidence>
<evidence type="ECO:0000256" key="7">
    <source>
        <dbReference type="SAM" id="MobiDB-lite"/>
    </source>
</evidence>
<dbReference type="PANTHER" id="PTHR32309">
    <property type="entry name" value="TYROSINE-PROTEIN KINASE"/>
    <property type="match status" value="1"/>
</dbReference>
<organism evidence="10 11">
    <name type="scientific">Terrabacter ginsenosidimutans</name>
    <dbReference type="NCBI Taxonomy" id="490575"/>
    <lineage>
        <taxon>Bacteria</taxon>
        <taxon>Bacillati</taxon>
        <taxon>Actinomycetota</taxon>
        <taxon>Actinomycetes</taxon>
        <taxon>Micrococcales</taxon>
        <taxon>Intrasporangiaceae</taxon>
        <taxon>Terrabacter</taxon>
    </lineage>
</organism>
<evidence type="ECO:0000313" key="10">
    <source>
        <dbReference type="EMBL" id="GAA3713634.1"/>
    </source>
</evidence>
<evidence type="ECO:0000313" key="11">
    <source>
        <dbReference type="Proteomes" id="UP001501468"/>
    </source>
</evidence>
<proteinExistence type="inferred from homology"/>
<evidence type="ECO:0000256" key="2">
    <source>
        <dbReference type="ARBA" id="ARBA00006683"/>
    </source>
</evidence>
<evidence type="ECO:0000256" key="6">
    <source>
        <dbReference type="ARBA" id="ARBA00023136"/>
    </source>
</evidence>
<dbReference type="Pfam" id="PF02706">
    <property type="entry name" value="Wzz"/>
    <property type="match status" value="1"/>
</dbReference>
<comment type="caution">
    <text evidence="10">The sequence shown here is derived from an EMBL/GenBank/DDBJ whole genome shotgun (WGS) entry which is preliminary data.</text>
</comment>
<dbReference type="RefSeq" id="WP_344948953.1">
    <property type="nucleotide sequence ID" value="NZ_BAABDC010000005.1"/>
</dbReference>
<evidence type="ECO:0000256" key="1">
    <source>
        <dbReference type="ARBA" id="ARBA00004651"/>
    </source>
</evidence>
<protein>
    <recommendedName>
        <fullName evidence="9">Polysaccharide chain length determinant N-terminal domain-containing protein</fullName>
    </recommendedName>
</protein>
<dbReference type="Proteomes" id="UP001501468">
    <property type="component" value="Unassembled WGS sequence"/>
</dbReference>
<evidence type="ECO:0000259" key="9">
    <source>
        <dbReference type="Pfam" id="PF02706"/>
    </source>
</evidence>
<dbReference type="InterPro" id="IPR050445">
    <property type="entry name" value="Bact_polysacc_biosynth/exp"/>
</dbReference>
<dbReference type="EMBL" id="BAABDC010000005">
    <property type="protein sequence ID" value="GAA3713634.1"/>
    <property type="molecule type" value="Genomic_DNA"/>
</dbReference>
<dbReference type="InterPro" id="IPR003856">
    <property type="entry name" value="LPS_length_determ_N"/>
</dbReference>
<comment type="subcellular location">
    <subcellularLocation>
        <location evidence="1">Cell membrane</location>
        <topology evidence="1">Multi-pass membrane protein</topology>
    </subcellularLocation>
</comment>
<comment type="similarity">
    <text evidence="2">Belongs to the CpsC/CapA family.</text>
</comment>
<accession>A0ABP7E375</accession>
<evidence type="ECO:0000256" key="5">
    <source>
        <dbReference type="ARBA" id="ARBA00022989"/>
    </source>
</evidence>
<feature type="domain" description="Polysaccharide chain length determinant N-terminal" evidence="9">
    <location>
        <begin position="6"/>
        <end position="83"/>
    </location>
</feature>
<name>A0ABP7E375_9MICO</name>
<feature type="region of interest" description="Disordered" evidence="7">
    <location>
        <begin position="171"/>
        <end position="190"/>
    </location>
</feature>
<keyword evidence="6 8" id="KW-0472">Membrane</keyword>
<reference evidence="11" key="1">
    <citation type="journal article" date="2019" name="Int. J. Syst. Evol. Microbiol.">
        <title>The Global Catalogue of Microorganisms (GCM) 10K type strain sequencing project: providing services to taxonomists for standard genome sequencing and annotation.</title>
        <authorList>
            <consortium name="The Broad Institute Genomics Platform"/>
            <consortium name="The Broad Institute Genome Sequencing Center for Infectious Disease"/>
            <person name="Wu L."/>
            <person name="Ma J."/>
        </authorList>
    </citation>
    <scope>NUCLEOTIDE SEQUENCE [LARGE SCALE GENOMIC DNA]</scope>
    <source>
        <strain evidence="11">JCM 17125</strain>
    </source>
</reference>
<feature type="transmembrane region" description="Helical" evidence="8">
    <location>
        <begin position="250"/>
        <end position="269"/>
    </location>
</feature>
<keyword evidence="5 8" id="KW-1133">Transmembrane helix</keyword>